<dbReference type="InterPro" id="IPR050791">
    <property type="entry name" value="Aldo-Keto_reductase"/>
</dbReference>
<protein>
    <submittedName>
        <fullName evidence="3">Aryl-alcohol dehydrogenase-like predicted oxidoreductase</fullName>
    </submittedName>
</protein>
<gene>
    <name evidence="3" type="ORF">FB388_3867</name>
</gene>
<dbReference type="Proteomes" id="UP000319818">
    <property type="component" value="Unassembled WGS sequence"/>
</dbReference>
<evidence type="ECO:0000313" key="3">
    <source>
        <dbReference type="EMBL" id="TQM36682.1"/>
    </source>
</evidence>
<dbReference type="CDD" id="cd19076">
    <property type="entry name" value="AKR_AKR13A_13D"/>
    <property type="match status" value="1"/>
</dbReference>
<evidence type="ECO:0000259" key="2">
    <source>
        <dbReference type="Pfam" id="PF00248"/>
    </source>
</evidence>
<evidence type="ECO:0000313" key="4">
    <source>
        <dbReference type="Proteomes" id="UP000319818"/>
    </source>
</evidence>
<dbReference type="AlphaFoldDB" id="A0A543FSA9"/>
<evidence type="ECO:0000256" key="1">
    <source>
        <dbReference type="ARBA" id="ARBA00023002"/>
    </source>
</evidence>
<organism evidence="3 4">
    <name type="scientific">Pseudonocardia cypriaca</name>
    <dbReference type="NCBI Taxonomy" id="882449"/>
    <lineage>
        <taxon>Bacteria</taxon>
        <taxon>Bacillati</taxon>
        <taxon>Actinomycetota</taxon>
        <taxon>Actinomycetes</taxon>
        <taxon>Pseudonocardiales</taxon>
        <taxon>Pseudonocardiaceae</taxon>
        <taxon>Pseudonocardia</taxon>
    </lineage>
</organism>
<dbReference type="Pfam" id="PF00248">
    <property type="entry name" value="Aldo_ket_red"/>
    <property type="match status" value="1"/>
</dbReference>
<keyword evidence="1" id="KW-0560">Oxidoreductase</keyword>
<dbReference type="InterPro" id="IPR036812">
    <property type="entry name" value="NAD(P)_OxRdtase_dom_sf"/>
</dbReference>
<dbReference type="Gene3D" id="3.20.20.100">
    <property type="entry name" value="NADP-dependent oxidoreductase domain"/>
    <property type="match status" value="1"/>
</dbReference>
<dbReference type="InterPro" id="IPR023210">
    <property type="entry name" value="NADP_OxRdtase_dom"/>
</dbReference>
<proteinExistence type="predicted"/>
<name>A0A543FSA9_9PSEU</name>
<dbReference type="PRINTS" id="PR00069">
    <property type="entry name" value="ALDKETRDTASE"/>
</dbReference>
<dbReference type="EMBL" id="VFPH01000002">
    <property type="protein sequence ID" value="TQM36682.1"/>
    <property type="molecule type" value="Genomic_DNA"/>
</dbReference>
<dbReference type="PANTHER" id="PTHR43625:SF40">
    <property type="entry name" value="ALDO-KETO REDUCTASE YAKC [NADP(+)]"/>
    <property type="match status" value="1"/>
</dbReference>
<dbReference type="PANTHER" id="PTHR43625">
    <property type="entry name" value="AFLATOXIN B1 ALDEHYDE REDUCTASE"/>
    <property type="match status" value="1"/>
</dbReference>
<dbReference type="GO" id="GO:0005737">
    <property type="term" value="C:cytoplasm"/>
    <property type="evidence" value="ECO:0007669"/>
    <property type="project" value="TreeGrafter"/>
</dbReference>
<accession>A0A543FSA9</accession>
<dbReference type="SUPFAM" id="SSF51430">
    <property type="entry name" value="NAD(P)-linked oxidoreductase"/>
    <property type="match status" value="1"/>
</dbReference>
<dbReference type="GO" id="GO:0016491">
    <property type="term" value="F:oxidoreductase activity"/>
    <property type="evidence" value="ECO:0007669"/>
    <property type="project" value="UniProtKB-KW"/>
</dbReference>
<sequence>MQQRHLGRGGPSVGAIGYGAMGLSGVYGPSADDDGIATIHRALDLGVTLIDTADVYGDGHNEQLVGRALADRRDRAVLATKFGGGPTEPGAALGRPDRVRGFLEASLGRLGVDHVDLYYLHRVDLDTPIEDTVGAMAELVAEGKIRRIGLSEAGPDTIRRAHAVHPVSALETEYSLFSREPERELLALTRELGIAFVAYSPLGRGALTGAITSSADLPADDWRRGAPRFGEAHLDTNLRITRALAPIAQDRGVTLPQLALAWLLHQGEHVIPLPGTRSTANLERNAEAVAIELTSADLAAIDAAAPPGAAAGDRYPSEFVAALNA</sequence>
<dbReference type="OrthoDB" id="3216283at2"/>
<dbReference type="InterPro" id="IPR020471">
    <property type="entry name" value="AKR"/>
</dbReference>
<dbReference type="RefSeq" id="WP_142103558.1">
    <property type="nucleotide sequence ID" value="NZ_VFPH01000002.1"/>
</dbReference>
<reference evidence="3 4" key="1">
    <citation type="submission" date="2019-06" db="EMBL/GenBank/DDBJ databases">
        <title>Sequencing the genomes of 1000 actinobacteria strains.</title>
        <authorList>
            <person name="Klenk H.-P."/>
        </authorList>
    </citation>
    <scope>NUCLEOTIDE SEQUENCE [LARGE SCALE GENOMIC DNA]</scope>
    <source>
        <strain evidence="3 4">DSM 45511</strain>
    </source>
</reference>
<comment type="caution">
    <text evidence="3">The sequence shown here is derived from an EMBL/GenBank/DDBJ whole genome shotgun (WGS) entry which is preliminary data.</text>
</comment>
<keyword evidence="4" id="KW-1185">Reference proteome</keyword>
<feature type="domain" description="NADP-dependent oxidoreductase" evidence="2">
    <location>
        <begin position="15"/>
        <end position="304"/>
    </location>
</feature>